<feature type="domain" description="Polysaccharide biosynthesis protein CapD-like" evidence="1">
    <location>
        <begin position="1"/>
        <end position="50"/>
    </location>
</feature>
<gene>
    <name evidence="2" type="ORF">S03H2_68010</name>
</gene>
<evidence type="ECO:0000259" key="1">
    <source>
        <dbReference type="Pfam" id="PF02719"/>
    </source>
</evidence>
<name>X1JNB0_9ZZZZ</name>
<dbReference type="EMBL" id="BARU01044638">
    <property type="protein sequence ID" value="GAH79754.1"/>
    <property type="molecule type" value="Genomic_DNA"/>
</dbReference>
<sequence length="98" mass="11274">DLADVMIEELGDKDTKKKIIGIRAGEKMDEPLVSESESSGVIEKESYFIILPTIKIESVEKNYKNEKIKNIREYTSKNAKQLTKKEIKDMLVKEGWLL</sequence>
<dbReference type="InterPro" id="IPR003869">
    <property type="entry name" value="Polysac_CapD-like"/>
</dbReference>
<organism evidence="2">
    <name type="scientific">marine sediment metagenome</name>
    <dbReference type="NCBI Taxonomy" id="412755"/>
    <lineage>
        <taxon>unclassified sequences</taxon>
        <taxon>metagenomes</taxon>
        <taxon>ecological metagenomes</taxon>
    </lineage>
</organism>
<comment type="caution">
    <text evidence="2">The sequence shown here is derived from an EMBL/GenBank/DDBJ whole genome shotgun (WGS) entry which is preliminary data.</text>
</comment>
<dbReference type="PANTHER" id="PTHR43318:SF2">
    <property type="entry name" value="UDP-N-ACETYLGLUCOSAMINE 4,6-DEHYDRATASE (INVERTING)"/>
    <property type="match status" value="1"/>
</dbReference>
<dbReference type="InterPro" id="IPR051203">
    <property type="entry name" value="Polysaccharide_Synthase-Rel"/>
</dbReference>
<protein>
    <recommendedName>
        <fullName evidence="1">Polysaccharide biosynthesis protein CapD-like domain-containing protein</fullName>
    </recommendedName>
</protein>
<accession>X1JNB0</accession>
<evidence type="ECO:0000313" key="2">
    <source>
        <dbReference type="EMBL" id="GAH79754.1"/>
    </source>
</evidence>
<reference evidence="2" key="1">
    <citation type="journal article" date="2014" name="Front. Microbiol.">
        <title>High frequency of phylogenetically diverse reductive dehalogenase-homologous genes in deep subseafloor sedimentary metagenomes.</title>
        <authorList>
            <person name="Kawai M."/>
            <person name="Futagami T."/>
            <person name="Toyoda A."/>
            <person name="Takaki Y."/>
            <person name="Nishi S."/>
            <person name="Hori S."/>
            <person name="Arai W."/>
            <person name="Tsubouchi T."/>
            <person name="Morono Y."/>
            <person name="Uchiyama I."/>
            <person name="Ito T."/>
            <person name="Fujiyama A."/>
            <person name="Inagaki F."/>
            <person name="Takami H."/>
        </authorList>
    </citation>
    <scope>NUCLEOTIDE SEQUENCE</scope>
    <source>
        <strain evidence="2">Expedition CK06-06</strain>
    </source>
</reference>
<feature type="non-terminal residue" evidence="2">
    <location>
        <position position="1"/>
    </location>
</feature>
<dbReference type="AlphaFoldDB" id="X1JNB0"/>
<dbReference type="Pfam" id="PF02719">
    <property type="entry name" value="Polysacc_synt_2"/>
    <property type="match status" value="1"/>
</dbReference>
<proteinExistence type="predicted"/>
<dbReference type="PANTHER" id="PTHR43318">
    <property type="entry name" value="UDP-N-ACETYLGLUCOSAMINE 4,6-DEHYDRATASE"/>
    <property type="match status" value="1"/>
</dbReference>
<dbReference type="Gene3D" id="3.40.50.720">
    <property type="entry name" value="NAD(P)-binding Rossmann-like Domain"/>
    <property type="match status" value="1"/>
</dbReference>